<sequence length="228" mass="24658">MSMGQQITLKSTFDGFELGAYHAKPSDARRGGLLLIQEIFGVTDHIRELADAFAADGYETIAPSFYDRLERGFQADYSQASIAKGVEYSQATPWDQVAGDAQAAIDALKAPVFVTGFCWGGAAAWLAACRCTGLSAAASFYGRRISELKDETPQVPIILHFGKTDASIPPERIDEIAERHPDIPIHLYPAGHGFVSDRRADYDADSARLARLRTLALFSNNGGGRSSA</sequence>
<dbReference type="Proteomes" id="UP000530564">
    <property type="component" value="Unassembled WGS sequence"/>
</dbReference>
<feature type="domain" description="Dienelactone hydrolase" evidence="1">
    <location>
        <begin position="19"/>
        <end position="219"/>
    </location>
</feature>
<gene>
    <name evidence="2" type="ORF">GGQ61_002084</name>
</gene>
<evidence type="ECO:0000313" key="2">
    <source>
        <dbReference type="EMBL" id="MBB3891367.1"/>
    </source>
</evidence>
<dbReference type="InterPro" id="IPR002925">
    <property type="entry name" value="Dienelactn_hydro"/>
</dbReference>
<keyword evidence="3" id="KW-1185">Reference proteome</keyword>
<name>A0A840A214_9CAUL</name>
<dbReference type="EMBL" id="JACIDK010000002">
    <property type="protein sequence ID" value="MBB3891367.1"/>
    <property type="molecule type" value="Genomic_DNA"/>
</dbReference>
<dbReference type="InterPro" id="IPR029058">
    <property type="entry name" value="AB_hydrolase_fold"/>
</dbReference>
<organism evidence="2 3">
    <name type="scientific">Phenylobacterium haematophilum</name>
    <dbReference type="NCBI Taxonomy" id="98513"/>
    <lineage>
        <taxon>Bacteria</taxon>
        <taxon>Pseudomonadati</taxon>
        <taxon>Pseudomonadota</taxon>
        <taxon>Alphaproteobacteria</taxon>
        <taxon>Caulobacterales</taxon>
        <taxon>Caulobacteraceae</taxon>
        <taxon>Phenylobacterium</taxon>
    </lineage>
</organism>
<accession>A0A840A214</accession>
<evidence type="ECO:0000259" key="1">
    <source>
        <dbReference type="Pfam" id="PF01738"/>
    </source>
</evidence>
<protein>
    <submittedName>
        <fullName evidence="2">Carboxymethylenebutenolidase</fullName>
        <ecNumber evidence="2">3.1.1.45</ecNumber>
    </submittedName>
</protein>
<dbReference type="PANTHER" id="PTHR46623">
    <property type="entry name" value="CARBOXYMETHYLENEBUTENOLIDASE-RELATED"/>
    <property type="match status" value="1"/>
</dbReference>
<dbReference type="GO" id="GO:0008806">
    <property type="term" value="F:carboxymethylenebutenolidase activity"/>
    <property type="evidence" value="ECO:0007669"/>
    <property type="project" value="UniProtKB-EC"/>
</dbReference>
<reference evidence="2 3" key="1">
    <citation type="submission" date="2020-08" db="EMBL/GenBank/DDBJ databases">
        <title>Genomic Encyclopedia of Type Strains, Phase IV (KMG-IV): sequencing the most valuable type-strain genomes for metagenomic binning, comparative biology and taxonomic classification.</title>
        <authorList>
            <person name="Goeker M."/>
        </authorList>
    </citation>
    <scope>NUCLEOTIDE SEQUENCE [LARGE SCALE GENOMIC DNA]</scope>
    <source>
        <strain evidence="2 3">DSM 21793</strain>
    </source>
</reference>
<evidence type="ECO:0000313" key="3">
    <source>
        <dbReference type="Proteomes" id="UP000530564"/>
    </source>
</evidence>
<proteinExistence type="predicted"/>
<dbReference type="InterPro" id="IPR051049">
    <property type="entry name" value="Dienelactone_hydrolase-like"/>
</dbReference>
<dbReference type="EC" id="3.1.1.45" evidence="2"/>
<dbReference type="PANTHER" id="PTHR46623:SF6">
    <property type="entry name" value="ALPHA_BETA-HYDROLASES SUPERFAMILY PROTEIN"/>
    <property type="match status" value="1"/>
</dbReference>
<dbReference type="AlphaFoldDB" id="A0A840A214"/>
<dbReference type="Gene3D" id="3.40.50.1820">
    <property type="entry name" value="alpha/beta hydrolase"/>
    <property type="match status" value="1"/>
</dbReference>
<keyword evidence="2" id="KW-0378">Hydrolase</keyword>
<dbReference type="Pfam" id="PF01738">
    <property type="entry name" value="DLH"/>
    <property type="match status" value="1"/>
</dbReference>
<comment type="caution">
    <text evidence="2">The sequence shown here is derived from an EMBL/GenBank/DDBJ whole genome shotgun (WGS) entry which is preliminary data.</text>
</comment>
<dbReference type="SUPFAM" id="SSF53474">
    <property type="entry name" value="alpha/beta-Hydrolases"/>
    <property type="match status" value="1"/>
</dbReference>